<accession>A0ABW8AJV6</accession>
<reference evidence="3 4" key="1">
    <citation type="submission" date="2024-10" db="EMBL/GenBank/DDBJ databases">
        <title>The Natural Products Discovery Center: Release of the First 8490 Sequenced Strains for Exploring Actinobacteria Biosynthetic Diversity.</title>
        <authorList>
            <person name="Kalkreuter E."/>
            <person name="Kautsar S.A."/>
            <person name="Yang D."/>
            <person name="Bader C.D."/>
            <person name="Teijaro C.N."/>
            <person name="Fluegel L."/>
            <person name="Davis C.M."/>
            <person name="Simpson J.R."/>
            <person name="Lauterbach L."/>
            <person name="Steele A.D."/>
            <person name="Gui C."/>
            <person name="Meng S."/>
            <person name="Li G."/>
            <person name="Viehrig K."/>
            <person name="Ye F."/>
            <person name="Su P."/>
            <person name="Kiefer A.F."/>
            <person name="Nichols A."/>
            <person name="Cepeda A.J."/>
            <person name="Yan W."/>
            <person name="Fan B."/>
            <person name="Jiang Y."/>
            <person name="Adhikari A."/>
            <person name="Zheng C.-J."/>
            <person name="Schuster L."/>
            <person name="Cowan T.M."/>
            <person name="Smanski M.J."/>
            <person name="Chevrette M.G."/>
            <person name="De Carvalho L.P.S."/>
            <person name="Shen B."/>
        </authorList>
    </citation>
    <scope>NUCLEOTIDE SEQUENCE [LARGE SCALE GENOMIC DNA]</scope>
    <source>
        <strain evidence="3 4">NPDC049639</strain>
    </source>
</reference>
<keyword evidence="1" id="KW-1133">Transmembrane helix</keyword>
<dbReference type="RefSeq" id="WP_398276832.1">
    <property type="nucleotide sequence ID" value="NZ_JBITLV010000002.1"/>
</dbReference>
<proteinExistence type="predicted"/>
<dbReference type="InterPro" id="IPR025403">
    <property type="entry name" value="TgpA-like_C"/>
</dbReference>
<name>A0ABW8AJV6_9ACTN</name>
<comment type="caution">
    <text evidence="3">The sequence shown here is derived from an EMBL/GenBank/DDBJ whole genome shotgun (WGS) entry which is preliminary data.</text>
</comment>
<keyword evidence="1" id="KW-0812">Transmembrane</keyword>
<evidence type="ECO:0000259" key="2">
    <source>
        <dbReference type="Pfam" id="PF13559"/>
    </source>
</evidence>
<feature type="transmembrane region" description="Helical" evidence="1">
    <location>
        <begin position="67"/>
        <end position="88"/>
    </location>
</feature>
<organism evidence="3 4">
    <name type="scientific">Spongisporangium articulatum</name>
    <dbReference type="NCBI Taxonomy" id="3362603"/>
    <lineage>
        <taxon>Bacteria</taxon>
        <taxon>Bacillati</taxon>
        <taxon>Actinomycetota</taxon>
        <taxon>Actinomycetes</taxon>
        <taxon>Kineosporiales</taxon>
        <taxon>Kineosporiaceae</taxon>
        <taxon>Spongisporangium</taxon>
    </lineage>
</organism>
<keyword evidence="1" id="KW-0472">Membrane</keyword>
<evidence type="ECO:0000313" key="4">
    <source>
        <dbReference type="Proteomes" id="UP001612915"/>
    </source>
</evidence>
<keyword evidence="4" id="KW-1185">Reference proteome</keyword>
<gene>
    <name evidence="3" type="ORF">ACIB24_06220</name>
</gene>
<dbReference type="Proteomes" id="UP001612915">
    <property type="component" value="Unassembled WGS sequence"/>
</dbReference>
<evidence type="ECO:0000256" key="1">
    <source>
        <dbReference type="SAM" id="Phobius"/>
    </source>
</evidence>
<feature type="domain" description="Protein-glutamine gamma-glutamyltransferase-like C-terminal" evidence="2">
    <location>
        <begin position="133"/>
        <end position="202"/>
    </location>
</feature>
<sequence length="225" mass="23695">MIGLLASVPASVPVQPGREAAQDLLLDELAKQEYQEARPGLISRCLDWLFDQFNRIDVSGGGSARPWVTAAVLIVVLLVLGLALWLAGGLRRTARGEKQVVLDDGSLTTAAQQRADAERAAAAGEWEVAVVARFRAVALSLEERAVIAALPGRTAHEVAVTGGESLPDLARDLVAAADVFDRVRYGHRPAGEAEYAAVRDLDDRVGRARVGVGGSAVAGGFEVPV</sequence>
<dbReference type="Pfam" id="PF13559">
    <property type="entry name" value="DUF4129"/>
    <property type="match status" value="1"/>
</dbReference>
<evidence type="ECO:0000313" key="3">
    <source>
        <dbReference type="EMBL" id="MFI7586655.1"/>
    </source>
</evidence>
<dbReference type="EMBL" id="JBITLV010000002">
    <property type="protein sequence ID" value="MFI7586655.1"/>
    <property type="molecule type" value="Genomic_DNA"/>
</dbReference>
<protein>
    <submittedName>
        <fullName evidence="3">DUF4129 domain-containing protein</fullName>
    </submittedName>
</protein>